<comment type="similarity">
    <text evidence="2">Belongs to the DoxX family.</text>
</comment>
<evidence type="ECO:0000313" key="9">
    <source>
        <dbReference type="Proteomes" id="UP000032266"/>
    </source>
</evidence>
<protein>
    <submittedName>
        <fullName evidence="8">Putative membrane protein</fullName>
    </submittedName>
</protein>
<feature type="transmembrane region" description="Helical" evidence="7">
    <location>
        <begin position="120"/>
        <end position="141"/>
    </location>
</feature>
<dbReference type="PANTHER" id="PTHR33452">
    <property type="entry name" value="OXIDOREDUCTASE CATD-RELATED"/>
    <property type="match status" value="1"/>
</dbReference>
<keyword evidence="9" id="KW-1185">Reference proteome</keyword>
<evidence type="ECO:0000256" key="4">
    <source>
        <dbReference type="ARBA" id="ARBA00022692"/>
    </source>
</evidence>
<keyword evidence="4 7" id="KW-0812">Transmembrane</keyword>
<organism evidence="8 9">
    <name type="scientific">Gynuella sunshinyii YC6258</name>
    <dbReference type="NCBI Taxonomy" id="1445510"/>
    <lineage>
        <taxon>Bacteria</taxon>
        <taxon>Pseudomonadati</taxon>
        <taxon>Pseudomonadota</taxon>
        <taxon>Gammaproteobacteria</taxon>
        <taxon>Oceanospirillales</taxon>
        <taxon>Saccharospirillaceae</taxon>
        <taxon>Gynuella</taxon>
    </lineage>
</organism>
<evidence type="ECO:0000256" key="7">
    <source>
        <dbReference type="SAM" id="Phobius"/>
    </source>
</evidence>
<dbReference type="OrthoDB" id="121744at2"/>
<sequence>MNTGLLSLRYRAASNQLQRLLTPVLLLMLRLLIARVFLLSGLTKWNGWFDFNTDKYDLFLYEFFCPDPIRPGALLLCNPNTLDYTEGSWSIVMIKVFAVTAGVMEILLPVMLIMGLFSRAAALGLLFMVGFIQLAVFPEWSHWWNPAVWWVAILSVVLVMGPGRFSLDRLFKLE</sequence>
<keyword evidence="5 7" id="KW-1133">Transmembrane helix</keyword>
<keyword evidence="6 7" id="KW-0472">Membrane</keyword>
<dbReference type="KEGG" id="gsn:YC6258_01458"/>
<dbReference type="InterPro" id="IPR051907">
    <property type="entry name" value="DoxX-like_oxidoreductase"/>
</dbReference>
<dbReference type="InterPro" id="IPR032808">
    <property type="entry name" value="DoxX"/>
</dbReference>
<dbReference type="GO" id="GO:0005886">
    <property type="term" value="C:plasma membrane"/>
    <property type="evidence" value="ECO:0007669"/>
    <property type="project" value="UniProtKB-SubCell"/>
</dbReference>
<dbReference type="Pfam" id="PF07681">
    <property type="entry name" value="DoxX"/>
    <property type="match status" value="1"/>
</dbReference>
<reference evidence="8 9" key="1">
    <citation type="submission" date="2014-01" db="EMBL/GenBank/DDBJ databases">
        <title>Full genme sequencing of cellulolytic bacterium Gynuella sunshinyii YC6258T gen. nov., sp. nov.</title>
        <authorList>
            <person name="Khan H."/>
            <person name="Chung E.J."/>
            <person name="Chung Y.R."/>
        </authorList>
    </citation>
    <scope>NUCLEOTIDE SEQUENCE [LARGE SCALE GENOMIC DNA]</scope>
    <source>
        <strain evidence="8 9">YC6258</strain>
    </source>
</reference>
<evidence type="ECO:0000256" key="2">
    <source>
        <dbReference type="ARBA" id="ARBA00006679"/>
    </source>
</evidence>
<gene>
    <name evidence="8" type="ORF">YC6258_01458</name>
</gene>
<dbReference type="AlphaFoldDB" id="A0A0C5VGZ9"/>
<proteinExistence type="inferred from homology"/>
<dbReference type="STRING" id="1445510.YC6258_01458"/>
<dbReference type="PANTHER" id="PTHR33452:SF1">
    <property type="entry name" value="INNER MEMBRANE PROTEIN YPHA-RELATED"/>
    <property type="match status" value="1"/>
</dbReference>
<dbReference type="HOGENOM" id="CLU_1537950_0_0_6"/>
<feature type="transmembrane region" description="Helical" evidence="7">
    <location>
        <begin position="20"/>
        <end position="42"/>
    </location>
</feature>
<name>A0A0C5VGZ9_9GAMM</name>
<dbReference type="RefSeq" id="WP_044616272.1">
    <property type="nucleotide sequence ID" value="NZ_CP007142.1"/>
</dbReference>
<feature type="transmembrane region" description="Helical" evidence="7">
    <location>
        <begin position="147"/>
        <end position="167"/>
    </location>
</feature>
<keyword evidence="3" id="KW-1003">Cell membrane</keyword>
<accession>A0A0C5VGZ9</accession>
<evidence type="ECO:0000313" key="8">
    <source>
        <dbReference type="EMBL" id="AJQ93506.1"/>
    </source>
</evidence>
<evidence type="ECO:0000256" key="1">
    <source>
        <dbReference type="ARBA" id="ARBA00004651"/>
    </source>
</evidence>
<evidence type="ECO:0000256" key="5">
    <source>
        <dbReference type="ARBA" id="ARBA00022989"/>
    </source>
</evidence>
<evidence type="ECO:0000256" key="3">
    <source>
        <dbReference type="ARBA" id="ARBA00022475"/>
    </source>
</evidence>
<evidence type="ECO:0000256" key="6">
    <source>
        <dbReference type="ARBA" id="ARBA00023136"/>
    </source>
</evidence>
<dbReference type="Proteomes" id="UP000032266">
    <property type="component" value="Chromosome"/>
</dbReference>
<dbReference type="EMBL" id="CP007142">
    <property type="protein sequence ID" value="AJQ93506.1"/>
    <property type="molecule type" value="Genomic_DNA"/>
</dbReference>
<feature type="transmembrane region" description="Helical" evidence="7">
    <location>
        <begin position="89"/>
        <end position="108"/>
    </location>
</feature>
<comment type="subcellular location">
    <subcellularLocation>
        <location evidence="1">Cell membrane</location>
        <topology evidence="1">Multi-pass membrane protein</topology>
    </subcellularLocation>
</comment>